<dbReference type="Gene3D" id="3.30.70.3120">
    <property type="match status" value="1"/>
</dbReference>
<dbReference type="AlphaFoldDB" id="C5A6D3"/>
<dbReference type="KEGG" id="tga:TGAM_1293"/>
<dbReference type="NCBIfam" id="TIGR02593">
    <property type="entry name" value="CRISPR_cas5"/>
    <property type="match status" value="1"/>
</dbReference>
<dbReference type="STRING" id="593117.TGAM_1293"/>
<dbReference type="GeneID" id="7988352"/>
<dbReference type="PATRIC" id="fig|593117.10.peg.1291"/>
<evidence type="ECO:0000256" key="3">
    <source>
        <dbReference type="ARBA" id="ARBA00025626"/>
    </source>
</evidence>
<keyword evidence="5" id="KW-1185">Reference proteome</keyword>
<comment type="function">
    <text evidence="3">CRISPR (clustered regularly interspaced short palindromic repeat) is an adaptive immune system that provides protection against mobile genetic elements (viruses, transposable elements and conjugative plasmids). CRISPR clusters contain spacers, sequences complementary to antecedent mobile elements, and target invading nucleic acids. CRISPR clusters are transcribed and processed into CRISPR RNA (crRNA).</text>
</comment>
<accession>C5A6D3</accession>
<dbReference type="InterPro" id="IPR010153">
    <property type="entry name" value="CRISPR-assoc_prot_Cas5a-typ"/>
</dbReference>
<evidence type="ECO:0000313" key="4">
    <source>
        <dbReference type="EMBL" id="ACS33795.1"/>
    </source>
</evidence>
<evidence type="ECO:0000256" key="1">
    <source>
        <dbReference type="ARBA" id="ARBA00010891"/>
    </source>
</evidence>
<dbReference type="InterPro" id="IPR053725">
    <property type="entry name" value="CRISPR_Cas5_sf"/>
</dbReference>
<gene>
    <name evidence="4" type="ordered locus">TGAM_1293</name>
</gene>
<dbReference type="eggNOG" id="arCOG02672">
    <property type="taxonomic scope" value="Archaea"/>
</dbReference>
<name>C5A6D3_THEGJ</name>
<comment type="similarity">
    <text evidence="1">Belongs to the CRISPR-associated protein Cas5 family. Subtype I-A/Apern subfamily.</text>
</comment>
<evidence type="ECO:0000313" key="5">
    <source>
        <dbReference type="Proteomes" id="UP000001488"/>
    </source>
</evidence>
<evidence type="ECO:0000256" key="2">
    <source>
        <dbReference type="ARBA" id="ARBA00023118"/>
    </source>
</evidence>
<sequence length="267" mass="30242">MDVLLVRLRFPFYSVARRSFQVRTSLLLPSPSALKGALARGLVLVKGIKGENLDEVARKAVKDIEDKLVDVRAVEVAPLTPMVKTAFLLKRLRNLEPIRDKKKLKTPEDWEKAMTKDDAMRREYVFTHELLVAYVFKGLSGEEKELYLKAAMLIDTIGDTESLATVVWADFVSPSEKSAPLAFYAPYQEISQALANKVRNGGAVKVHTETMLVSPDYGSRREEVFYLPVEEKRRKRVVYYERTTKVPDVENAIELNGEVLGLWLPGN</sequence>
<keyword evidence="2" id="KW-0051">Antiviral defense</keyword>
<dbReference type="InterPro" id="IPR013422">
    <property type="entry name" value="CRISPR-assoc_prot_Cas5_N"/>
</dbReference>
<dbReference type="Proteomes" id="UP000001488">
    <property type="component" value="Chromosome"/>
</dbReference>
<protein>
    <submittedName>
        <fullName evidence="4">CRISPR-associated protein Cas5, Apern subtype</fullName>
    </submittedName>
</protein>
<dbReference type="NCBIfam" id="TIGR01874">
    <property type="entry name" value="cas_cas5a"/>
    <property type="match status" value="1"/>
</dbReference>
<dbReference type="PaxDb" id="593117-TGAM_1293"/>
<dbReference type="CDD" id="cd09649">
    <property type="entry name" value="Cas5_I-A"/>
    <property type="match status" value="1"/>
</dbReference>
<dbReference type="EMBL" id="CP001398">
    <property type="protein sequence ID" value="ACS33795.1"/>
    <property type="molecule type" value="Genomic_DNA"/>
</dbReference>
<proteinExistence type="inferred from homology"/>
<organism evidence="4 5">
    <name type="scientific">Thermococcus gammatolerans (strain DSM 15229 / JCM 11827 / EJ3)</name>
    <dbReference type="NCBI Taxonomy" id="593117"/>
    <lineage>
        <taxon>Archaea</taxon>
        <taxon>Methanobacteriati</taxon>
        <taxon>Methanobacteriota</taxon>
        <taxon>Thermococci</taxon>
        <taxon>Thermococcales</taxon>
        <taxon>Thermococcaceae</taxon>
        <taxon>Thermococcus</taxon>
    </lineage>
</organism>
<dbReference type="GO" id="GO:0051607">
    <property type="term" value="P:defense response to virus"/>
    <property type="evidence" value="ECO:0007669"/>
    <property type="project" value="UniProtKB-KW"/>
</dbReference>
<dbReference type="OrthoDB" id="99508at2157"/>
<dbReference type="HOGENOM" id="CLU_1056094_0_0_2"/>
<dbReference type="RefSeq" id="WP_015858907.1">
    <property type="nucleotide sequence ID" value="NC_012804.1"/>
</dbReference>
<reference evidence="4 5" key="1">
    <citation type="journal article" date="2007" name="Genome Biol.">
        <title>Genome analysis and genome-wide proteomics of Thermococcus gammatolerans, the most radioresistant organism known amongst the Archaea.</title>
        <authorList>
            <person name="Zivanovic Y."/>
            <person name="Armengaud J."/>
            <person name="Lagorce A."/>
            <person name="Leplat C."/>
            <person name="Guerin P."/>
            <person name="Dutertre M."/>
            <person name="Anthouard V."/>
            <person name="Forterre P."/>
            <person name="Wincker P."/>
            <person name="Confalonieri F."/>
        </authorList>
    </citation>
    <scope>NUCLEOTIDE SEQUENCE [LARGE SCALE GENOMIC DNA]</scope>
    <source>
        <strain evidence="5">DSM 15229 / JCM 11827 / EJ3</strain>
    </source>
</reference>